<keyword evidence="2" id="KW-1185">Reference proteome</keyword>
<proteinExistence type="predicted"/>
<protein>
    <submittedName>
        <fullName evidence="1">Uncharacterized protein</fullName>
    </submittedName>
</protein>
<reference evidence="2" key="1">
    <citation type="journal article" date="2017" name="Nat. Commun.">
        <title>The asparagus genome sheds light on the origin and evolution of a young Y chromosome.</title>
        <authorList>
            <person name="Harkess A."/>
            <person name="Zhou J."/>
            <person name="Xu C."/>
            <person name="Bowers J.E."/>
            <person name="Van der Hulst R."/>
            <person name="Ayyampalayam S."/>
            <person name="Mercati F."/>
            <person name="Riccardi P."/>
            <person name="McKain M.R."/>
            <person name="Kakrana A."/>
            <person name="Tang H."/>
            <person name="Ray J."/>
            <person name="Groenendijk J."/>
            <person name="Arikit S."/>
            <person name="Mathioni S.M."/>
            <person name="Nakano M."/>
            <person name="Shan H."/>
            <person name="Telgmann-Rauber A."/>
            <person name="Kanno A."/>
            <person name="Yue Z."/>
            <person name="Chen H."/>
            <person name="Li W."/>
            <person name="Chen Y."/>
            <person name="Xu X."/>
            <person name="Zhang Y."/>
            <person name="Luo S."/>
            <person name="Chen H."/>
            <person name="Gao J."/>
            <person name="Mao Z."/>
            <person name="Pires J.C."/>
            <person name="Luo M."/>
            <person name="Kudrna D."/>
            <person name="Wing R.A."/>
            <person name="Meyers B.C."/>
            <person name="Yi K."/>
            <person name="Kong H."/>
            <person name="Lavrijsen P."/>
            <person name="Sunseri F."/>
            <person name="Falavigna A."/>
            <person name="Ye Y."/>
            <person name="Leebens-Mack J.H."/>
            <person name="Chen G."/>
        </authorList>
    </citation>
    <scope>NUCLEOTIDE SEQUENCE [LARGE SCALE GENOMIC DNA]</scope>
    <source>
        <strain evidence="2">cv. DH0086</strain>
    </source>
</reference>
<accession>A0A5P1F405</accession>
<dbReference type="AlphaFoldDB" id="A0A5P1F405"/>
<dbReference type="Gramene" id="ONK72902">
    <property type="protein sequence ID" value="ONK72902"/>
    <property type="gene ID" value="A4U43_C04F24710"/>
</dbReference>
<evidence type="ECO:0000313" key="1">
    <source>
        <dbReference type="EMBL" id="ONK72902.1"/>
    </source>
</evidence>
<dbReference type="EMBL" id="CM007384">
    <property type="protein sequence ID" value="ONK72902.1"/>
    <property type="molecule type" value="Genomic_DNA"/>
</dbReference>
<dbReference type="Proteomes" id="UP000243459">
    <property type="component" value="Chromosome 4"/>
</dbReference>
<gene>
    <name evidence="1" type="ORF">A4U43_C04F24710</name>
</gene>
<sequence length="136" mass="15113">MMRVILGSSGSHEVVVVEVANERLVVELLVVELQRPGLCVAYYRAHGAHMNLDRDMWLDRRIGSPMRAVRGGALGFHNRSKSCCHWGVIASSREELLKWAWLKCRQQLFVGGGSVIGVGLAEGDQILLRMVRFGQG</sequence>
<organism evidence="1 2">
    <name type="scientific">Asparagus officinalis</name>
    <name type="common">Garden asparagus</name>
    <dbReference type="NCBI Taxonomy" id="4686"/>
    <lineage>
        <taxon>Eukaryota</taxon>
        <taxon>Viridiplantae</taxon>
        <taxon>Streptophyta</taxon>
        <taxon>Embryophyta</taxon>
        <taxon>Tracheophyta</taxon>
        <taxon>Spermatophyta</taxon>
        <taxon>Magnoliopsida</taxon>
        <taxon>Liliopsida</taxon>
        <taxon>Asparagales</taxon>
        <taxon>Asparagaceae</taxon>
        <taxon>Asparagoideae</taxon>
        <taxon>Asparagus</taxon>
    </lineage>
</organism>
<evidence type="ECO:0000313" key="2">
    <source>
        <dbReference type="Proteomes" id="UP000243459"/>
    </source>
</evidence>
<name>A0A5P1F405_ASPOF</name>